<evidence type="ECO:0000256" key="4">
    <source>
        <dbReference type="ARBA" id="ARBA00023163"/>
    </source>
</evidence>
<dbReference type="GO" id="GO:0003677">
    <property type="term" value="F:DNA binding"/>
    <property type="evidence" value="ECO:0007669"/>
    <property type="project" value="UniProtKB-KW"/>
</dbReference>
<dbReference type="PRINTS" id="PR00039">
    <property type="entry name" value="HTHLYSR"/>
</dbReference>
<evidence type="ECO:0000313" key="6">
    <source>
        <dbReference type="EMBL" id="MDP9926526.1"/>
    </source>
</evidence>
<dbReference type="InterPro" id="IPR036388">
    <property type="entry name" value="WH-like_DNA-bd_sf"/>
</dbReference>
<keyword evidence="4" id="KW-0804">Transcription</keyword>
<dbReference type="InterPro" id="IPR050950">
    <property type="entry name" value="HTH-type_LysR_regulators"/>
</dbReference>
<dbReference type="PANTHER" id="PTHR30419:SF8">
    <property type="entry name" value="NITROGEN ASSIMILATION TRANSCRIPTIONAL ACTIVATOR-RELATED"/>
    <property type="match status" value="1"/>
</dbReference>
<dbReference type="CDD" id="cd08440">
    <property type="entry name" value="PBP2_LTTR_like_4"/>
    <property type="match status" value="1"/>
</dbReference>
<protein>
    <submittedName>
        <fullName evidence="6">DNA-binding transcriptional LysR family regulator</fullName>
    </submittedName>
</protein>
<gene>
    <name evidence="6" type="ORF">J2W25_005575</name>
</gene>
<comment type="caution">
    <text evidence="6">The sequence shown here is derived from an EMBL/GenBank/DDBJ whole genome shotgun (WGS) entry which is preliminary data.</text>
</comment>
<dbReference type="AlphaFoldDB" id="A0AAW8E478"/>
<dbReference type="InterPro" id="IPR036390">
    <property type="entry name" value="WH_DNA-bd_sf"/>
</dbReference>
<dbReference type="InterPro" id="IPR000847">
    <property type="entry name" value="LysR_HTH_N"/>
</dbReference>
<feature type="domain" description="HTH lysR-type" evidence="5">
    <location>
        <begin position="3"/>
        <end position="60"/>
    </location>
</feature>
<name>A0AAW8E478_9BURK</name>
<comment type="similarity">
    <text evidence="1">Belongs to the LysR transcriptional regulatory family.</text>
</comment>
<accession>A0AAW8E478</accession>
<dbReference type="EMBL" id="JAUSRR010000011">
    <property type="protein sequence ID" value="MDP9926526.1"/>
    <property type="molecule type" value="Genomic_DNA"/>
</dbReference>
<dbReference type="Gene3D" id="1.10.10.10">
    <property type="entry name" value="Winged helix-like DNA-binding domain superfamily/Winged helix DNA-binding domain"/>
    <property type="match status" value="1"/>
</dbReference>
<evidence type="ECO:0000259" key="5">
    <source>
        <dbReference type="PROSITE" id="PS50931"/>
    </source>
</evidence>
<reference evidence="6" key="1">
    <citation type="submission" date="2023-07" db="EMBL/GenBank/DDBJ databases">
        <title>Sorghum-associated microbial communities from plants grown in Nebraska, USA.</title>
        <authorList>
            <person name="Schachtman D."/>
        </authorList>
    </citation>
    <scope>NUCLEOTIDE SEQUENCE</scope>
    <source>
        <strain evidence="6">DS2795</strain>
    </source>
</reference>
<proteinExistence type="inferred from homology"/>
<dbReference type="GO" id="GO:0003700">
    <property type="term" value="F:DNA-binding transcription factor activity"/>
    <property type="evidence" value="ECO:0007669"/>
    <property type="project" value="InterPro"/>
</dbReference>
<organism evidence="6 7">
    <name type="scientific">Variovorax boronicumulans</name>
    <dbReference type="NCBI Taxonomy" id="436515"/>
    <lineage>
        <taxon>Bacteria</taxon>
        <taxon>Pseudomonadati</taxon>
        <taxon>Pseudomonadota</taxon>
        <taxon>Betaproteobacteria</taxon>
        <taxon>Burkholderiales</taxon>
        <taxon>Comamonadaceae</taxon>
        <taxon>Variovorax</taxon>
    </lineage>
</organism>
<sequence>MNITIRQLEVFLALFDTRSFTAAATQRHMTQSAVSKVVAELETQLGFALFDRTTRRVQPNAQAVEFHPFAVEIIATMRSAARSVAELADLQRGRVGIAASPMMVYGLLAPLIADYRKRYPGVQFDLHELSTDETVASVLAGRVDFGLGAIDHEIAGADTQVAFEDSMFAVVRADHPMAARKKVPWKALALWEHISLRNVYTVRRTIDDIVARQGIALPSAIEVGTLTAALGLVRAGAGVVVLPGYAARIAQEWGLKACAIADIGATVHRIHVIRRQKSTLSIAARRFLDELRMSAGKLPARP</sequence>
<dbReference type="Gene3D" id="3.40.190.290">
    <property type="match status" value="1"/>
</dbReference>
<keyword evidence="3 6" id="KW-0238">DNA-binding</keyword>
<dbReference type="SUPFAM" id="SSF53850">
    <property type="entry name" value="Periplasmic binding protein-like II"/>
    <property type="match status" value="1"/>
</dbReference>
<dbReference type="PANTHER" id="PTHR30419">
    <property type="entry name" value="HTH-TYPE TRANSCRIPTIONAL REGULATOR YBHD"/>
    <property type="match status" value="1"/>
</dbReference>
<dbReference type="Pfam" id="PF00126">
    <property type="entry name" value="HTH_1"/>
    <property type="match status" value="1"/>
</dbReference>
<evidence type="ECO:0000256" key="2">
    <source>
        <dbReference type="ARBA" id="ARBA00023015"/>
    </source>
</evidence>
<evidence type="ECO:0000313" key="7">
    <source>
        <dbReference type="Proteomes" id="UP001244295"/>
    </source>
</evidence>
<dbReference type="Proteomes" id="UP001244295">
    <property type="component" value="Unassembled WGS sequence"/>
</dbReference>
<dbReference type="GO" id="GO:0005829">
    <property type="term" value="C:cytosol"/>
    <property type="evidence" value="ECO:0007669"/>
    <property type="project" value="TreeGrafter"/>
</dbReference>
<dbReference type="SUPFAM" id="SSF46785">
    <property type="entry name" value="Winged helix' DNA-binding domain"/>
    <property type="match status" value="1"/>
</dbReference>
<dbReference type="Pfam" id="PF03466">
    <property type="entry name" value="LysR_substrate"/>
    <property type="match status" value="1"/>
</dbReference>
<keyword evidence="2" id="KW-0805">Transcription regulation</keyword>
<evidence type="ECO:0000256" key="3">
    <source>
        <dbReference type="ARBA" id="ARBA00023125"/>
    </source>
</evidence>
<dbReference type="InterPro" id="IPR005119">
    <property type="entry name" value="LysR_subst-bd"/>
</dbReference>
<evidence type="ECO:0000256" key="1">
    <source>
        <dbReference type="ARBA" id="ARBA00009437"/>
    </source>
</evidence>
<dbReference type="PROSITE" id="PS50931">
    <property type="entry name" value="HTH_LYSR"/>
    <property type="match status" value="1"/>
</dbReference>
<dbReference type="RefSeq" id="WP_307638213.1">
    <property type="nucleotide sequence ID" value="NZ_JAUSRR010000011.1"/>
</dbReference>